<dbReference type="EMBL" id="CP044205">
    <property type="protein sequence ID" value="QFY44067.1"/>
    <property type="molecule type" value="Genomic_DNA"/>
</dbReference>
<sequence length="241" mass="27123">MRKYSFKPSWPASFAVSVMIPLFVSLGMWQLDRAAQKQSLMDLRSRNSLEQPGALPVAGALAEEDRYRPVQVTGEYDGAHSVLLDNQVAHGQAGYQVLTPLHVAGTDYAVLVNRGWVAQGRDRQDFPHPSAPVDLIKISGVLDRFAGVGLKLHGGDKPSEGWPAMVQWVTPELIAARLGYRLLPYQVLLSDQDKQGFERDWRQADLHPEKSLGYAFQWFSFAVVLLFLYIRYGFKRNSIHK</sequence>
<dbReference type="GO" id="GO:0005886">
    <property type="term" value="C:plasma membrane"/>
    <property type="evidence" value="ECO:0007669"/>
    <property type="project" value="UniProtKB-SubCell"/>
</dbReference>
<comment type="subcellular location">
    <subcellularLocation>
        <location evidence="6">Cell membrane</location>
        <topology evidence="6">Multi-pass membrane protein</topology>
    </subcellularLocation>
    <subcellularLocation>
        <location evidence="1">Membrane</location>
    </subcellularLocation>
</comment>
<organism evidence="7 8">
    <name type="scientific">Candidatus Methylospira mobilis</name>
    <dbReference type="NCBI Taxonomy" id="1808979"/>
    <lineage>
        <taxon>Bacteria</taxon>
        <taxon>Pseudomonadati</taxon>
        <taxon>Pseudomonadota</taxon>
        <taxon>Gammaproteobacteria</taxon>
        <taxon>Methylococcales</taxon>
        <taxon>Methylococcaceae</taxon>
        <taxon>Candidatus Methylospira</taxon>
    </lineage>
</organism>
<dbReference type="Pfam" id="PF02104">
    <property type="entry name" value="SURF1"/>
    <property type="match status" value="1"/>
</dbReference>
<dbReference type="AlphaFoldDB" id="A0A5Q0BPR1"/>
<evidence type="ECO:0000313" key="8">
    <source>
        <dbReference type="Proteomes" id="UP000325755"/>
    </source>
</evidence>
<evidence type="ECO:0000256" key="6">
    <source>
        <dbReference type="RuleBase" id="RU363076"/>
    </source>
</evidence>
<feature type="transmembrane region" description="Helical" evidence="6">
    <location>
        <begin position="212"/>
        <end position="232"/>
    </location>
</feature>
<dbReference type="PANTHER" id="PTHR23427:SF2">
    <property type="entry name" value="SURFEIT LOCUS PROTEIN 1"/>
    <property type="match status" value="1"/>
</dbReference>
<keyword evidence="6" id="KW-1003">Cell membrane</keyword>
<dbReference type="InterPro" id="IPR002994">
    <property type="entry name" value="Surf1/Shy1"/>
</dbReference>
<evidence type="ECO:0000256" key="2">
    <source>
        <dbReference type="ARBA" id="ARBA00007165"/>
    </source>
</evidence>
<keyword evidence="8" id="KW-1185">Reference proteome</keyword>
<dbReference type="KEGG" id="mmob:F6R98_16700"/>
<dbReference type="PROSITE" id="PS50895">
    <property type="entry name" value="SURF1"/>
    <property type="match status" value="1"/>
</dbReference>
<feature type="transmembrane region" description="Helical" evidence="6">
    <location>
        <begin position="12"/>
        <end position="31"/>
    </location>
</feature>
<keyword evidence="3 6" id="KW-0812">Transmembrane</keyword>
<name>A0A5Q0BPR1_9GAMM</name>
<reference evidence="7 8" key="1">
    <citation type="submission" date="2019-09" db="EMBL/GenBank/DDBJ databases">
        <title>Ecophysiology of the spiral-shaped methanotroph Methylospira mobilis as revealed by the complete genome sequence.</title>
        <authorList>
            <person name="Oshkin I.Y."/>
            <person name="Dedysh S.N."/>
            <person name="Miroshnikov K."/>
            <person name="Danilova O.V."/>
            <person name="Hakobyan A."/>
            <person name="Liesack W."/>
        </authorList>
    </citation>
    <scope>NUCLEOTIDE SEQUENCE [LARGE SCALE GENOMIC DNA]</scope>
    <source>
        <strain evidence="7 8">Shm1</strain>
    </source>
</reference>
<dbReference type="InParanoid" id="A0A5Q0BPR1"/>
<evidence type="ECO:0000256" key="1">
    <source>
        <dbReference type="ARBA" id="ARBA00004370"/>
    </source>
</evidence>
<accession>A0A5Q0BPR1</accession>
<evidence type="ECO:0000256" key="5">
    <source>
        <dbReference type="ARBA" id="ARBA00023136"/>
    </source>
</evidence>
<keyword evidence="4 6" id="KW-1133">Transmembrane helix</keyword>
<comment type="similarity">
    <text evidence="2 6">Belongs to the SURF1 family.</text>
</comment>
<evidence type="ECO:0000256" key="4">
    <source>
        <dbReference type="ARBA" id="ARBA00022989"/>
    </source>
</evidence>
<dbReference type="Proteomes" id="UP000325755">
    <property type="component" value="Chromosome"/>
</dbReference>
<dbReference type="CDD" id="cd06662">
    <property type="entry name" value="SURF1"/>
    <property type="match status" value="1"/>
</dbReference>
<dbReference type="InterPro" id="IPR045214">
    <property type="entry name" value="Surf1/Surf4"/>
</dbReference>
<dbReference type="PANTHER" id="PTHR23427">
    <property type="entry name" value="SURFEIT LOCUS PROTEIN"/>
    <property type="match status" value="1"/>
</dbReference>
<keyword evidence="5 6" id="KW-0472">Membrane</keyword>
<dbReference type="RefSeq" id="WP_153250038.1">
    <property type="nucleotide sequence ID" value="NZ_CP044205.1"/>
</dbReference>
<dbReference type="OrthoDB" id="9789940at2"/>
<protein>
    <recommendedName>
        <fullName evidence="6">SURF1-like protein</fullName>
    </recommendedName>
</protein>
<evidence type="ECO:0000256" key="3">
    <source>
        <dbReference type="ARBA" id="ARBA00022692"/>
    </source>
</evidence>
<gene>
    <name evidence="7" type="ORF">F6R98_16700</name>
</gene>
<evidence type="ECO:0000313" key="7">
    <source>
        <dbReference type="EMBL" id="QFY44067.1"/>
    </source>
</evidence>
<proteinExistence type="inferred from homology"/>